<evidence type="ECO:0000256" key="2">
    <source>
        <dbReference type="ARBA" id="ARBA00022801"/>
    </source>
</evidence>
<dbReference type="Gene3D" id="3.40.50.300">
    <property type="entry name" value="P-loop containing nucleotide triphosphate hydrolases"/>
    <property type="match status" value="2"/>
</dbReference>
<keyword evidence="1" id="KW-0547">Nucleotide-binding</keyword>
<dbReference type="PANTHER" id="PTHR47959">
    <property type="entry name" value="ATP-DEPENDENT RNA HELICASE RHLE-RELATED"/>
    <property type="match status" value="1"/>
</dbReference>
<organism evidence="8">
    <name type="scientific">candidate division WWE3 bacterium</name>
    <dbReference type="NCBI Taxonomy" id="2053526"/>
    <lineage>
        <taxon>Bacteria</taxon>
        <taxon>Katanobacteria</taxon>
    </lineage>
</organism>
<keyword evidence="3 8" id="KW-0347">Helicase</keyword>
<comment type="caution">
    <text evidence="8">The sequence shown here is derived from an EMBL/GenBank/DDBJ whole genome shotgun (WGS) entry which is preliminary data.</text>
</comment>
<dbReference type="SMART" id="SM00487">
    <property type="entry name" value="DEXDc"/>
    <property type="match status" value="1"/>
</dbReference>
<dbReference type="SUPFAM" id="SSF52540">
    <property type="entry name" value="P-loop containing nucleoside triphosphate hydrolases"/>
    <property type="match status" value="1"/>
</dbReference>
<dbReference type="PROSITE" id="PS51192">
    <property type="entry name" value="HELICASE_ATP_BIND_1"/>
    <property type="match status" value="1"/>
</dbReference>
<dbReference type="SMART" id="SM00490">
    <property type="entry name" value="HELICc"/>
    <property type="match status" value="1"/>
</dbReference>
<dbReference type="AlphaFoldDB" id="A0A7C1DP75"/>
<dbReference type="InterPro" id="IPR011545">
    <property type="entry name" value="DEAD/DEAH_box_helicase_dom"/>
</dbReference>
<dbReference type="PANTHER" id="PTHR47959:SF13">
    <property type="entry name" value="ATP-DEPENDENT RNA HELICASE RHLE"/>
    <property type="match status" value="1"/>
</dbReference>
<evidence type="ECO:0000256" key="5">
    <source>
        <dbReference type="ARBA" id="ARBA00038437"/>
    </source>
</evidence>
<dbReference type="Pfam" id="PF00271">
    <property type="entry name" value="Helicase_C"/>
    <property type="match status" value="1"/>
</dbReference>
<dbReference type="GO" id="GO:0016787">
    <property type="term" value="F:hydrolase activity"/>
    <property type="evidence" value="ECO:0007669"/>
    <property type="project" value="UniProtKB-KW"/>
</dbReference>
<reference evidence="8" key="1">
    <citation type="journal article" date="2020" name="mSystems">
        <title>Genome- and Community-Level Interaction Insights into Carbon Utilization and Element Cycling Functions of Hydrothermarchaeota in Hydrothermal Sediment.</title>
        <authorList>
            <person name="Zhou Z."/>
            <person name="Liu Y."/>
            <person name="Xu W."/>
            <person name="Pan J."/>
            <person name="Luo Z.H."/>
            <person name="Li M."/>
        </authorList>
    </citation>
    <scope>NUCLEOTIDE SEQUENCE [LARGE SCALE GENOMIC DNA]</scope>
    <source>
        <strain evidence="8">SpSt-1219</strain>
    </source>
</reference>
<dbReference type="InterPro" id="IPR044742">
    <property type="entry name" value="DEAD/DEAH_RhlB"/>
</dbReference>
<dbReference type="InterPro" id="IPR001650">
    <property type="entry name" value="Helicase_C-like"/>
</dbReference>
<dbReference type="InterPro" id="IPR014001">
    <property type="entry name" value="Helicase_ATP-bd"/>
</dbReference>
<dbReference type="GO" id="GO:0003724">
    <property type="term" value="F:RNA helicase activity"/>
    <property type="evidence" value="ECO:0007669"/>
    <property type="project" value="TreeGrafter"/>
</dbReference>
<dbReference type="PROSITE" id="PS51194">
    <property type="entry name" value="HELICASE_CTER"/>
    <property type="match status" value="1"/>
</dbReference>
<evidence type="ECO:0000313" key="8">
    <source>
        <dbReference type="EMBL" id="HDQ88728.1"/>
    </source>
</evidence>
<gene>
    <name evidence="8" type="ORF">ENN92_01110</name>
</gene>
<sequence length="274" mass="30640">MILSPTRELANRTVEEFNKLALNTGLKCVVGMGGDGYRSQIRLIKEGRTFVIATPGRLIDLEKKRFINLQGFKTVVLDEVDQMLDMGFIDDIKYVVSKLGTSRQSLFFSATMSPKEETLANSLLQSPIKIELEAQSPLKTISQDIVKVTSRNQKMPILHGLLEKEEFSKVLIFSSTKIGADKISDELRQKGMKVDSLHGNKSQSKRSQILAKFKHNEIDILVATDVAARGIDVPNITHVINYDEPATYNDYIHRIGRTGRIGKKGVDLTFVVGF</sequence>
<accession>A0A7C1DP75</accession>
<dbReference type="GO" id="GO:0003676">
    <property type="term" value="F:nucleic acid binding"/>
    <property type="evidence" value="ECO:0007669"/>
    <property type="project" value="InterPro"/>
</dbReference>
<evidence type="ECO:0000259" key="7">
    <source>
        <dbReference type="PROSITE" id="PS51194"/>
    </source>
</evidence>
<dbReference type="GO" id="GO:0005524">
    <property type="term" value="F:ATP binding"/>
    <property type="evidence" value="ECO:0007669"/>
    <property type="project" value="UniProtKB-KW"/>
</dbReference>
<comment type="similarity">
    <text evidence="5">Belongs to the DEAD box helicase family.</text>
</comment>
<dbReference type="InterPro" id="IPR027417">
    <property type="entry name" value="P-loop_NTPase"/>
</dbReference>
<dbReference type="InterPro" id="IPR050079">
    <property type="entry name" value="DEAD_box_RNA_helicase"/>
</dbReference>
<proteinExistence type="inferred from homology"/>
<feature type="domain" description="Helicase C-terminal" evidence="7">
    <location>
        <begin position="140"/>
        <end position="274"/>
    </location>
</feature>
<keyword evidence="4" id="KW-0067">ATP-binding</keyword>
<evidence type="ECO:0000256" key="1">
    <source>
        <dbReference type="ARBA" id="ARBA00022741"/>
    </source>
</evidence>
<evidence type="ECO:0000259" key="6">
    <source>
        <dbReference type="PROSITE" id="PS51192"/>
    </source>
</evidence>
<name>A0A7C1DP75_UNCKA</name>
<dbReference type="EMBL" id="DSDM01000068">
    <property type="protein sequence ID" value="HDQ88728.1"/>
    <property type="molecule type" value="Genomic_DNA"/>
</dbReference>
<dbReference type="CDD" id="cd00268">
    <property type="entry name" value="DEADc"/>
    <property type="match status" value="1"/>
</dbReference>
<evidence type="ECO:0000256" key="3">
    <source>
        <dbReference type="ARBA" id="ARBA00022806"/>
    </source>
</evidence>
<dbReference type="CDD" id="cd18787">
    <property type="entry name" value="SF2_C_DEAD"/>
    <property type="match status" value="1"/>
</dbReference>
<keyword evidence="2" id="KW-0378">Hydrolase</keyword>
<evidence type="ECO:0000256" key="4">
    <source>
        <dbReference type="ARBA" id="ARBA00022840"/>
    </source>
</evidence>
<feature type="domain" description="Helicase ATP-binding" evidence="6">
    <location>
        <begin position="1"/>
        <end position="130"/>
    </location>
</feature>
<dbReference type="Pfam" id="PF00270">
    <property type="entry name" value="DEAD"/>
    <property type="match status" value="1"/>
</dbReference>
<protein>
    <submittedName>
        <fullName evidence="8">DEAD/DEAH box helicase</fullName>
    </submittedName>
</protein>
<dbReference type="GO" id="GO:0005829">
    <property type="term" value="C:cytosol"/>
    <property type="evidence" value="ECO:0007669"/>
    <property type="project" value="TreeGrafter"/>
</dbReference>
<dbReference type="Proteomes" id="UP000886066">
    <property type="component" value="Unassembled WGS sequence"/>
</dbReference>